<organism evidence="5 6">
    <name type="scientific">Agrococcus terreus</name>
    <dbReference type="NCBI Taxonomy" id="574649"/>
    <lineage>
        <taxon>Bacteria</taxon>
        <taxon>Bacillati</taxon>
        <taxon>Actinomycetota</taxon>
        <taxon>Actinomycetes</taxon>
        <taxon>Micrococcales</taxon>
        <taxon>Microbacteriaceae</taxon>
        <taxon>Agrococcus</taxon>
    </lineage>
</organism>
<name>A0ABQ2KP85_9MICO</name>
<keyword evidence="1" id="KW-0328">Glycosyltransferase</keyword>
<dbReference type="EMBL" id="BMLM01000002">
    <property type="protein sequence ID" value="GGN88162.1"/>
    <property type="molecule type" value="Genomic_DNA"/>
</dbReference>
<protein>
    <submittedName>
        <fullName evidence="5">Glycosyl transferase family 1</fullName>
    </submittedName>
</protein>
<dbReference type="InterPro" id="IPR001296">
    <property type="entry name" value="Glyco_trans_1"/>
</dbReference>
<dbReference type="InterPro" id="IPR028098">
    <property type="entry name" value="Glyco_trans_4-like_N"/>
</dbReference>
<evidence type="ECO:0000313" key="5">
    <source>
        <dbReference type="EMBL" id="GGN88162.1"/>
    </source>
</evidence>
<dbReference type="Pfam" id="PF13439">
    <property type="entry name" value="Glyco_transf_4"/>
    <property type="match status" value="1"/>
</dbReference>
<dbReference type="PANTHER" id="PTHR12526:SF595">
    <property type="entry name" value="BLL5217 PROTEIN"/>
    <property type="match status" value="1"/>
</dbReference>
<comment type="caution">
    <text evidence="5">The sequence shown here is derived from an EMBL/GenBank/DDBJ whole genome shotgun (WGS) entry which is preliminary data.</text>
</comment>
<evidence type="ECO:0000256" key="2">
    <source>
        <dbReference type="ARBA" id="ARBA00022679"/>
    </source>
</evidence>
<sequence>MTAAAGRRLRVLVIAPSRHPIRQPHAGGLEAAVWDRVRALRAAGHDAVLVASHGSDFLDRTPDALRMPAVVWGATRSSDAVYPPGYLDGVARVLDELMDRLAADPGAFDLIDNHSLHPIPIARSAEHGIPMRTTLHTPPLPELVEAAVAAGPGHAFVSVSAHTASEWRRSGVASTVEPNVVDAEAWPLGRGGTRLVWFGRIVPEKGPHLAIEAAEALGRRLVLAGRVGDVEYHERAIAPRLGRAVRHVGPLRRRRLARLVGASGCALVTPCWDEPFGLVVAEALTTGTPVVAFDRGGIREVVGDLPGAALVPPGDVGALAAAALRLGSPGAAERARIRERALERFSSAGRIARLVAQAGVAAAPTRAAAPPVPASLAPRLLRIVDPGDGAEAGA</sequence>
<dbReference type="GO" id="GO:0016740">
    <property type="term" value="F:transferase activity"/>
    <property type="evidence" value="ECO:0007669"/>
    <property type="project" value="UniProtKB-KW"/>
</dbReference>
<evidence type="ECO:0000256" key="1">
    <source>
        <dbReference type="ARBA" id="ARBA00022676"/>
    </source>
</evidence>
<reference evidence="6" key="1">
    <citation type="journal article" date="2019" name="Int. J. Syst. Evol. Microbiol.">
        <title>The Global Catalogue of Microorganisms (GCM) 10K type strain sequencing project: providing services to taxonomists for standard genome sequencing and annotation.</title>
        <authorList>
            <consortium name="The Broad Institute Genomics Platform"/>
            <consortium name="The Broad Institute Genome Sequencing Center for Infectious Disease"/>
            <person name="Wu L."/>
            <person name="Ma J."/>
        </authorList>
    </citation>
    <scope>NUCLEOTIDE SEQUENCE [LARGE SCALE GENOMIC DNA]</scope>
    <source>
        <strain evidence="6">CGMCC 1.6960</strain>
    </source>
</reference>
<dbReference type="PANTHER" id="PTHR12526">
    <property type="entry name" value="GLYCOSYLTRANSFERASE"/>
    <property type="match status" value="1"/>
</dbReference>
<dbReference type="Pfam" id="PF00534">
    <property type="entry name" value="Glycos_transf_1"/>
    <property type="match status" value="1"/>
</dbReference>
<keyword evidence="2 5" id="KW-0808">Transferase</keyword>
<dbReference type="Proteomes" id="UP000626982">
    <property type="component" value="Unassembled WGS sequence"/>
</dbReference>
<evidence type="ECO:0000259" key="3">
    <source>
        <dbReference type="Pfam" id="PF00534"/>
    </source>
</evidence>
<dbReference type="RefSeq" id="WP_188718490.1">
    <property type="nucleotide sequence ID" value="NZ_BAABBD010000003.1"/>
</dbReference>
<feature type="domain" description="Glycosyltransferase subfamily 4-like N-terminal" evidence="4">
    <location>
        <begin position="27"/>
        <end position="184"/>
    </location>
</feature>
<dbReference type="SUPFAM" id="SSF53756">
    <property type="entry name" value="UDP-Glycosyltransferase/glycogen phosphorylase"/>
    <property type="match status" value="1"/>
</dbReference>
<keyword evidence="6" id="KW-1185">Reference proteome</keyword>
<evidence type="ECO:0000313" key="6">
    <source>
        <dbReference type="Proteomes" id="UP000626982"/>
    </source>
</evidence>
<gene>
    <name evidence="5" type="ORF">GCM10010968_23460</name>
</gene>
<proteinExistence type="predicted"/>
<feature type="domain" description="Glycosyl transferase family 1" evidence="3">
    <location>
        <begin position="195"/>
        <end position="341"/>
    </location>
</feature>
<evidence type="ECO:0000259" key="4">
    <source>
        <dbReference type="Pfam" id="PF13439"/>
    </source>
</evidence>
<dbReference type="Gene3D" id="3.40.50.2000">
    <property type="entry name" value="Glycogen Phosphorylase B"/>
    <property type="match status" value="2"/>
</dbReference>
<accession>A0ABQ2KP85</accession>